<dbReference type="SUPFAM" id="SSF63825">
    <property type="entry name" value="YWTD domain"/>
    <property type="match status" value="1"/>
</dbReference>
<comment type="caution">
    <text evidence="1">The sequence shown here is derived from an EMBL/GenBank/DDBJ whole genome shotgun (WGS) entry which is preliminary data.</text>
</comment>
<evidence type="ECO:0008006" key="2">
    <source>
        <dbReference type="Google" id="ProtNLM"/>
    </source>
</evidence>
<dbReference type="EMBL" id="LAZR01001500">
    <property type="protein sequence ID" value="KKN43630.1"/>
    <property type="molecule type" value="Genomic_DNA"/>
</dbReference>
<name>A0A0F9QHP5_9ZZZZ</name>
<sequence length="310" mass="35277">MKILASSVIRGSNVGEVHGGLYLVDFDNETVKVCVHLDQNFKCLDSLSHLTYGGERGFRGIGFYDERIFVTAAGAIHEFDPEFNLINSYSVRSLQNAHETFVKNDELFISCTAWASILVFNMKYKMFVRGYKINFFDSTVELFDPHDERYELDGKGHINNIFLFNGPLYFSGTQYPYLFRLNYLYSKIERCRKISDETHNVKFLGDHLIYNDTGKNRIVVLGKDDVKPREVYHPPVYTEAEMGGLSEEEGIARQGFTRGLAVDGDLIFGGSSPANVTMYERGNPNPVKTIRISKNICNAIHGLEVWPYDV</sequence>
<gene>
    <name evidence="1" type="ORF">LCGC14_0701310</name>
</gene>
<proteinExistence type="predicted"/>
<accession>A0A0F9QHP5</accession>
<evidence type="ECO:0000313" key="1">
    <source>
        <dbReference type="EMBL" id="KKN43630.1"/>
    </source>
</evidence>
<protein>
    <recommendedName>
        <fullName evidence="2">DUF4915 domain-containing protein</fullName>
    </recommendedName>
</protein>
<dbReference type="AlphaFoldDB" id="A0A0F9QHP5"/>
<organism evidence="1">
    <name type="scientific">marine sediment metagenome</name>
    <dbReference type="NCBI Taxonomy" id="412755"/>
    <lineage>
        <taxon>unclassified sequences</taxon>
        <taxon>metagenomes</taxon>
        <taxon>ecological metagenomes</taxon>
    </lineage>
</organism>
<reference evidence="1" key="1">
    <citation type="journal article" date="2015" name="Nature">
        <title>Complex archaea that bridge the gap between prokaryotes and eukaryotes.</title>
        <authorList>
            <person name="Spang A."/>
            <person name="Saw J.H."/>
            <person name="Jorgensen S.L."/>
            <person name="Zaremba-Niedzwiedzka K."/>
            <person name="Martijn J."/>
            <person name="Lind A.E."/>
            <person name="van Eijk R."/>
            <person name="Schleper C."/>
            <person name="Guy L."/>
            <person name="Ettema T.J."/>
        </authorList>
    </citation>
    <scope>NUCLEOTIDE SEQUENCE</scope>
</reference>